<protein>
    <submittedName>
        <fullName evidence="3">Membrane protein</fullName>
    </submittedName>
</protein>
<feature type="transmembrane region" description="Helical" evidence="2">
    <location>
        <begin position="182"/>
        <end position="207"/>
    </location>
</feature>
<gene>
    <name evidence="3" type="ORF">BF38_4658</name>
    <name evidence="4" type="ORF">FOC89_04010</name>
</gene>
<evidence type="ECO:0000256" key="1">
    <source>
        <dbReference type="SAM" id="MobiDB-lite"/>
    </source>
</evidence>
<feature type="region of interest" description="Disordered" evidence="1">
    <location>
        <begin position="221"/>
        <end position="263"/>
    </location>
</feature>
<evidence type="ECO:0000313" key="3">
    <source>
        <dbReference type="EMBL" id="AJG76914.1"/>
    </source>
</evidence>
<keyword evidence="2" id="KW-1133">Transmembrane helix</keyword>
<evidence type="ECO:0000313" key="6">
    <source>
        <dbReference type="Proteomes" id="UP000501107"/>
    </source>
</evidence>
<sequence>MGCIMDKYNGNNIVDCIRILIPFDIRNIVGAFMWVIMNFMLLIILFIFPPYDIYSYVALPFYVICNLWGIWVSIYKPRQPQLQHLLYSGFVSLSISFCSFIAVQKLAYEFVKIESPLFFILSLIAYSLIVYKSELFWIKYFTARLRGTTDQDVKIPKIVFFSSLGYMIGQISIGILSQKTMAILLIILLSFFSVVFLALSTHVYFYFDFRKQGITSEHLKELHSQKKPKLSRKERRQSTATSGHVNIPHSQKKPKLTRTDIRN</sequence>
<name>A0A0B5NGL1_BACTU</name>
<evidence type="ECO:0000313" key="5">
    <source>
        <dbReference type="Proteomes" id="UP000031876"/>
    </source>
</evidence>
<dbReference type="AlphaFoldDB" id="A0A0B5NGL1"/>
<feature type="compositionally biased region" description="Basic residues" evidence="1">
    <location>
        <begin position="225"/>
        <end position="235"/>
    </location>
</feature>
<keyword evidence="2" id="KW-0472">Membrane</keyword>
<dbReference type="EMBL" id="CP009335">
    <property type="protein sequence ID" value="AJG76914.1"/>
    <property type="molecule type" value="Genomic_DNA"/>
</dbReference>
<feature type="transmembrane region" description="Helical" evidence="2">
    <location>
        <begin position="85"/>
        <end position="104"/>
    </location>
</feature>
<organism evidence="4 6">
    <name type="scientific">Bacillus thuringiensis</name>
    <dbReference type="NCBI Taxonomy" id="1428"/>
    <lineage>
        <taxon>Bacteria</taxon>
        <taxon>Bacillati</taxon>
        <taxon>Bacillota</taxon>
        <taxon>Bacilli</taxon>
        <taxon>Bacillales</taxon>
        <taxon>Bacillaceae</taxon>
        <taxon>Bacillus</taxon>
        <taxon>Bacillus cereus group</taxon>
    </lineage>
</organism>
<evidence type="ECO:0000313" key="4">
    <source>
        <dbReference type="EMBL" id="QKH23191.1"/>
    </source>
</evidence>
<feature type="transmembrane region" description="Helical" evidence="2">
    <location>
        <begin position="116"/>
        <end position="137"/>
    </location>
</feature>
<dbReference type="Proteomes" id="UP000031876">
    <property type="component" value="Chromosome"/>
</dbReference>
<reference evidence="3 5" key="1">
    <citation type="journal article" date="2015" name="Genome Announc.">
        <title>Complete genome sequences for 35 biothreat assay-relevant bacillus species.</title>
        <authorList>
            <person name="Johnson S.L."/>
            <person name="Daligault H.E."/>
            <person name="Davenport K.W."/>
            <person name="Jaissle J."/>
            <person name="Frey K.G."/>
            <person name="Ladner J.T."/>
            <person name="Broomall S.M."/>
            <person name="Bishop-Lilly K.A."/>
            <person name="Bruce D.C."/>
            <person name="Gibbons H.S."/>
            <person name="Coyne S.R."/>
            <person name="Lo C.C."/>
            <person name="Meincke L."/>
            <person name="Munk A.C."/>
            <person name="Koroleva G.I."/>
            <person name="Rosenzweig C.N."/>
            <person name="Palacios G.F."/>
            <person name="Redden C.L."/>
            <person name="Minogue T.D."/>
            <person name="Chain P.S."/>
        </authorList>
    </citation>
    <scope>NUCLEOTIDE SEQUENCE [LARGE SCALE GENOMIC DNA]</scope>
    <source>
        <strain evidence="3 5">HD1011</strain>
    </source>
</reference>
<dbReference type="EMBL" id="CP053980">
    <property type="protein sequence ID" value="QKH23191.1"/>
    <property type="molecule type" value="Genomic_DNA"/>
</dbReference>
<keyword evidence="2" id="KW-0812">Transmembrane</keyword>
<feature type="transmembrane region" description="Helical" evidence="2">
    <location>
        <begin position="158"/>
        <end position="176"/>
    </location>
</feature>
<dbReference type="RefSeq" id="WP_000501770.1">
    <property type="nucleotide sequence ID" value="NZ_CP009335.1"/>
</dbReference>
<dbReference type="KEGG" id="btw:BF38_4658"/>
<accession>A0A0B5NGL1</accession>
<reference evidence="4 6" key="2">
    <citation type="submission" date="2020-05" db="EMBL/GenBank/DDBJ databases">
        <title>FDA dAtabase for Regulatory Grade micrObial Sequences (FDA-ARGOS): Supporting development and validation of Infectious Disease Dx tests.</title>
        <authorList>
            <person name="Nelson B."/>
            <person name="Plummer A."/>
            <person name="Tallon L."/>
            <person name="Sadzewicz L."/>
            <person name="Zhao X."/>
            <person name="Vavikolanu K."/>
            <person name="Mehta A."/>
            <person name="Aluvathingal J."/>
            <person name="Nadendla S."/>
            <person name="Myers T."/>
            <person name="Yan Y."/>
            <person name="Sichtig H."/>
        </authorList>
    </citation>
    <scope>NUCLEOTIDE SEQUENCE [LARGE SCALE GENOMIC DNA]</scope>
    <source>
        <strain evidence="4 6">FDAARGOS_795</strain>
    </source>
</reference>
<feature type="transmembrane region" description="Helical" evidence="2">
    <location>
        <begin position="28"/>
        <end position="47"/>
    </location>
</feature>
<proteinExistence type="predicted"/>
<evidence type="ECO:0000256" key="2">
    <source>
        <dbReference type="SAM" id="Phobius"/>
    </source>
</evidence>
<feature type="transmembrane region" description="Helical" evidence="2">
    <location>
        <begin position="53"/>
        <end position="73"/>
    </location>
</feature>
<dbReference type="Proteomes" id="UP000501107">
    <property type="component" value="Chromosome"/>
</dbReference>